<dbReference type="InterPro" id="IPR051192">
    <property type="entry name" value="Sprouty_domain"/>
</dbReference>
<evidence type="ECO:0000313" key="7">
    <source>
        <dbReference type="EMBL" id="AAH39139.1"/>
    </source>
</evidence>
<dbReference type="GO" id="GO:0016020">
    <property type="term" value="C:membrane"/>
    <property type="evidence" value="ECO:0007669"/>
    <property type="project" value="UniProtKB-SubCell"/>
</dbReference>
<evidence type="ECO:0000256" key="3">
    <source>
        <dbReference type="ARBA" id="ARBA00022473"/>
    </source>
</evidence>
<evidence type="ECO:0000313" key="8">
    <source>
        <dbReference type="MGI" id="MGI:1345139"/>
    </source>
</evidence>
<keyword evidence="3" id="KW-0217">Developmental protein</keyword>
<keyword evidence="5" id="KW-0472">Membrane</keyword>
<protein>
    <submittedName>
        <fullName evidence="7">Spry1 protein</fullName>
    </submittedName>
</protein>
<dbReference type="EMBL" id="BC039139">
    <property type="protein sequence ID" value="AAH39139.1"/>
    <property type="molecule type" value="mRNA"/>
</dbReference>
<dbReference type="MGI" id="MGI:1345139">
    <property type="gene designation" value="Spry1"/>
</dbReference>
<evidence type="ECO:0000256" key="5">
    <source>
        <dbReference type="ARBA" id="ARBA00023136"/>
    </source>
</evidence>
<dbReference type="PANTHER" id="PTHR12365:SF10">
    <property type="entry name" value="PROTEIN SPROUTY HOMOLOG 1"/>
    <property type="match status" value="1"/>
</dbReference>
<evidence type="ECO:0000256" key="4">
    <source>
        <dbReference type="ARBA" id="ARBA00022490"/>
    </source>
</evidence>
<gene>
    <name evidence="8" type="primary">Spry1</name>
</gene>
<dbReference type="AlphaFoldDB" id="Q8CHU2"/>
<organism evidence="7">
    <name type="scientific">Mus musculus</name>
    <name type="common">Mouse</name>
    <dbReference type="NCBI Taxonomy" id="10090"/>
    <lineage>
        <taxon>Eukaryota</taxon>
        <taxon>Metazoa</taxon>
        <taxon>Chordata</taxon>
        <taxon>Craniata</taxon>
        <taxon>Vertebrata</taxon>
        <taxon>Euteleostomi</taxon>
        <taxon>Mammalia</taxon>
        <taxon>Eutheria</taxon>
        <taxon>Euarchontoglires</taxon>
        <taxon>Glires</taxon>
        <taxon>Rodentia</taxon>
        <taxon>Myomorpha</taxon>
        <taxon>Muroidea</taxon>
        <taxon>Muridae</taxon>
        <taxon>Murinae</taxon>
        <taxon>Mus</taxon>
        <taxon>Mus</taxon>
    </lineage>
</organism>
<reference evidence="7" key="1">
    <citation type="journal article" date="2004" name="Genome Res.">
        <title>The status, quality, and expansion of the NIH full-length cDNA project: the Mammalian Gene Collection (MGC).</title>
        <authorList>
            <consortium name="The MGC Project Team"/>
            <person name="Gerhard D.S."/>
            <person name="Wagner L."/>
            <person name="Feingold E.A."/>
            <person name="Shenmen C.M."/>
            <person name="Grouse L.H."/>
            <person name="Schuler G."/>
            <person name="Klein S.L."/>
            <person name="Old S."/>
            <person name="Rasooly R."/>
            <person name="Good P."/>
            <person name="Guyer M."/>
            <person name="Peck A.M."/>
            <person name="Derge J.G."/>
            <person name="Lipman D."/>
            <person name="Collins F.S."/>
            <person name="Jang W."/>
            <person name="Sherry S."/>
            <person name="Feolo M."/>
            <person name="Misquitta L."/>
            <person name="Lee E."/>
            <person name="Rotmistrovsky K."/>
            <person name="Greenhut S.F."/>
            <person name="Schaefer C.F."/>
            <person name="Buetow K."/>
            <person name="Bonner T.I."/>
            <person name="Haussler D."/>
            <person name="Kent J."/>
            <person name="Kiekhaus M."/>
            <person name="Furey T."/>
            <person name="Brent M."/>
            <person name="Prange C."/>
            <person name="Schreiber K."/>
            <person name="Shapiro N."/>
            <person name="Bhat N.K."/>
            <person name="Hopkins R.F."/>
            <person name="Hsie F."/>
            <person name="Driscoll T."/>
            <person name="Soares M.B."/>
            <person name="Casavant T.L."/>
            <person name="Scheetz T.E."/>
            <person name="Brown-stein M.J."/>
            <person name="Usdin T.B."/>
            <person name="Toshiyuki S."/>
            <person name="Carninci P."/>
            <person name="Piao Y."/>
            <person name="Dudekula D.B."/>
            <person name="Ko M.S."/>
            <person name="Kawakami K."/>
            <person name="Suzuki Y."/>
            <person name="Sugano S."/>
            <person name="Gruber C.E."/>
            <person name="Smith M.R."/>
            <person name="Simmons B."/>
            <person name="Moore T."/>
            <person name="Waterman R."/>
            <person name="Johnson S.L."/>
            <person name="Ruan Y."/>
            <person name="Wei C.L."/>
            <person name="Mathavan S."/>
            <person name="Gunaratne P.H."/>
            <person name="Wu J."/>
            <person name="Garcia A.M."/>
            <person name="Hulyk S.W."/>
            <person name="Fuh E."/>
            <person name="Yuan Y."/>
            <person name="Sneed A."/>
            <person name="Kowis C."/>
            <person name="Hodgson A."/>
            <person name="Muzny D.M."/>
            <person name="McPherson J."/>
            <person name="Gibbs R.A."/>
            <person name="Fahey J."/>
            <person name="Helton E."/>
            <person name="Ketteman M."/>
            <person name="Madan A."/>
            <person name="Rodrigues S."/>
            <person name="Sanchez A."/>
            <person name="Whiting M."/>
            <person name="Madari A."/>
            <person name="Young A.C."/>
            <person name="Wetherby K.D."/>
            <person name="Granite S.J."/>
            <person name="Kwong P.N."/>
            <person name="Brinkley C.P."/>
            <person name="Pearson R.L."/>
            <person name="Bouffard G.G."/>
            <person name="Blakesly R.W."/>
            <person name="Green E.D."/>
            <person name="Dickson M.C."/>
            <person name="Rodriguez A.C."/>
            <person name="Grimwood J."/>
            <person name="Schmutz J."/>
            <person name="Myers R.M."/>
            <person name="Butterfield Y.S."/>
            <person name="Griffith M."/>
            <person name="Griffith O.L."/>
            <person name="Krzywinski M.I."/>
            <person name="Liao N."/>
            <person name="Morin R."/>
            <person name="Morrin R."/>
            <person name="Palmquist D."/>
            <person name="Petrescu A.S."/>
            <person name="Skalska U."/>
            <person name="Smailus D.E."/>
            <person name="Stott J.M."/>
            <person name="Schnerch A."/>
            <person name="Schein J.E."/>
            <person name="Jones S.J."/>
            <person name="Holt R.A."/>
            <person name="Baross A."/>
            <person name="Marra M.A."/>
            <person name="Clifton S."/>
            <person name="Makowski K.A."/>
            <person name="Bosak S."/>
            <person name="Malek J."/>
        </authorList>
    </citation>
    <scope>NUCLEOTIDE SEQUENCE [LARGE SCALE MRNA]</scope>
    <source>
        <strain evidence="7">FVB/N</strain>
        <tissue evidence="7">Mammary tumor. C3</tissue>
    </source>
</reference>
<feature type="region of interest" description="Disordered" evidence="6">
    <location>
        <begin position="44"/>
        <end position="141"/>
    </location>
</feature>
<feature type="compositionally biased region" description="Low complexity" evidence="6">
    <location>
        <begin position="106"/>
        <end position="125"/>
    </location>
</feature>
<accession>Q8CHU2</accession>
<dbReference type="AGR" id="MGI:1345139"/>
<evidence type="ECO:0000256" key="1">
    <source>
        <dbReference type="ARBA" id="ARBA00004170"/>
    </source>
</evidence>
<sequence>MDSPSQHGSHTSLVVIQPPAVEGRQRLDYDRDTQPATILSLDQIKAIRGSNEYTEGPSVARRPAPRTAPRPEKQERTHEIIPANVNSSYEHRPASHPGNARGSVLSRSTSTGSAASSGSSSSVSSEQGLLGRSPPTRPCPPVWPVIGSASAPRRAWWNTGPACAWSRAFSTTAPMMMMEVLTRITHAPVHSPTAAPDTCAWEPCLCAYPACSATLPPRAA</sequence>
<evidence type="ECO:0000256" key="2">
    <source>
        <dbReference type="ARBA" id="ARBA00004496"/>
    </source>
</evidence>
<evidence type="ECO:0000256" key="6">
    <source>
        <dbReference type="SAM" id="MobiDB-lite"/>
    </source>
</evidence>
<dbReference type="PANTHER" id="PTHR12365">
    <property type="entry name" value="SPROUTY"/>
    <property type="match status" value="1"/>
</dbReference>
<feature type="compositionally biased region" description="Basic and acidic residues" evidence="6">
    <location>
        <begin position="69"/>
        <end position="79"/>
    </location>
</feature>
<comment type="subcellular location">
    <subcellularLocation>
        <location evidence="2">Cytoplasm</location>
    </subcellularLocation>
    <subcellularLocation>
        <location evidence="1">Membrane</location>
        <topology evidence="1">Peripheral membrane protein</topology>
    </subcellularLocation>
</comment>
<name>Q8CHU2_MOUSE</name>
<proteinExistence type="evidence at transcript level"/>
<dbReference type="GO" id="GO:0005737">
    <property type="term" value="C:cytoplasm"/>
    <property type="evidence" value="ECO:0007669"/>
    <property type="project" value="UniProtKB-SubCell"/>
</dbReference>
<keyword evidence="4" id="KW-0963">Cytoplasm</keyword>